<keyword evidence="2" id="KW-1185">Reference proteome</keyword>
<dbReference type="RefSeq" id="WP_190236794.1">
    <property type="nucleotide sequence ID" value="NZ_SSOA01000010.1"/>
</dbReference>
<evidence type="ECO:0000313" key="1">
    <source>
        <dbReference type="EMBL" id="THF48086.1"/>
    </source>
</evidence>
<name>A0A4S3ZR90_9HYPH</name>
<dbReference type="Proteomes" id="UP000310754">
    <property type="component" value="Unassembled WGS sequence"/>
</dbReference>
<proteinExistence type="predicted"/>
<dbReference type="AlphaFoldDB" id="A0A4S3ZR90"/>
<gene>
    <name evidence="1" type="ORF">E6C51_16610</name>
</gene>
<dbReference type="EMBL" id="SSOA01000010">
    <property type="protein sequence ID" value="THF48086.1"/>
    <property type="molecule type" value="Genomic_DNA"/>
</dbReference>
<accession>A0A4S3ZR90</accession>
<sequence>MYPTQTYHSIAADTGLPSGTIENWFMRKAKPSASHFAGLIAAYGPQFLAAVLTIRPEWVDRAAKYERALAIDQHIEDLRREKEALLDGTV</sequence>
<comment type="caution">
    <text evidence="1">The sequence shown here is derived from an EMBL/GenBank/DDBJ whole genome shotgun (WGS) entry which is preliminary data.</text>
</comment>
<evidence type="ECO:0000313" key="2">
    <source>
        <dbReference type="Proteomes" id="UP000310754"/>
    </source>
</evidence>
<organism evidence="1 2">
    <name type="scientific">Allorhizobium terrae</name>
    <dbReference type="NCBI Taxonomy" id="1848972"/>
    <lineage>
        <taxon>Bacteria</taxon>
        <taxon>Pseudomonadati</taxon>
        <taxon>Pseudomonadota</taxon>
        <taxon>Alphaproteobacteria</taxon>
        <taxon>Hyphomicrobiales</taxon>
        <taxon>Rhizobiaceae</taxon>
        <taxon>Rhizobium/Agrobacterium group</taxon>
        <taxon>Allorhizobium</taxon>
    </lineage>
</organism>
<reference evidence="1 2" key="1">
    <citation type="submission" date="2019-04" db="EMBL/GenBank/DDBJ databases">
        <title>Rhizobium terrae sp. nov., isolated from a paddy soil.</title>
        <authorList>
            <person name="Lin S.-Y."/>
            <person name="Hameed A."/>
            <person name="Huang H.-I."/>
            <person name="Young C.-C."/>
        </authorList>
    </citation>
    <scope>NUCLEOTIDE SEQUENCE [LARGE SCALE GENOMIC DNA]</scope>
    <source>
        <strain evidence="1 2">CC-HIH110</strain>
    </source>
</reference>
<protein>
    <submittedName>
        <fullName evidence="1">Uncharacterized protein</fullName>
    </submittedName>
</protein>